<protein>
    <submittedName>
        <fullName evidence="2">Uncharacterized protein</fullName>
    </submittedName>
</protein>
<name>A0A238T9L4_9NEIS</name>
<gene>
    <name evidence="2" type="ORF">KEBURONENSIS_00777</name>
    <name evidence="1" type="ORF">KEBURONENSIS_00956</name>
</gene>
<evidence type="ECO:0000313" key="1">
    <source>
        <dbReference type="EMBL" id="SMQ11950.1"/>
    </source>
</evidence>
<sequence>MLTLDIRFNQIIATTDEQENAEPIQFSATFSNNRLIVSDFNAFVAALKAVLEQAAAKGYYTPFNQITGKLLATIVRLDVREELQGGLSVIEYKVLQESMIATNLRGREICYRGAPVFFA</sequence>
<dbReference type="EMBL" id="FXUV01000012">
    <property type="protein sequence ID" value="SMQ11950.1"/>
    <property type="molecule type" value="Genomic_DNA"/>
</dbReference>
<dbReference type="EMBL" id="FXUV02000012">
    <property type="protein sequence ID" value="SNB60847.1"/>
    <property type="molecule type" value="Genomic_DNA"/>
</dbReference>
<reference evidence="1" key="1">
    <citation type="submission" date="2017-05" db="EMBL/GenBank/DDBJ databases">
        <authorList>
            <person name="Song R."/>
            <person name="Chenine A.L."/>
            <person name="Ruprecht R.M."/>
        </authorList>
    </citation>
    <scope>NUCLEOTIDE SEQUENCE</scope>
    <source>
        <strain evidence="1">Kingella_eburonensis</strain>
    </source>
</reference>
<dbReference type="AlphaFoldDB" id="A0A238T9L4"/>
<proteinExistence type="predicted"/>
<dbReference type="STRING" id="1522312.GCA_900177895_01667"/>
<dbReference type="RefSeq" id="WP_095062071.1">
    <property type="nucleotide sequence ID" value="NZ_CP123447.1"/>
</dbReference>
<evidence type="ECO:0000313" key="3">
    <source>
        <dbReference type="Proteomes" id="UP000215450"/>
    </source>
</evidence>
<dbReference type="Proteomes" id="UP000215450">
    <property type="component" value="Unassembled WGS sequence"/>
</dbReference>
<reference evidence="2 3" key="2">
    <citation type="submission" date="2017-06" db="EMBL/GenBank/DDBJ databases">
        <authorList>
            <person name="Kim H.J."/>
            <person name="Triplett B.A."/>
        </authorList>
    </citation>
    <scope>NUCLEOTIDE SEQUENCE [LARGE SCALE GENOMIC DNA]</scope>
    <source>
        <strain evidence="2">Kingella_eburonensis</strain>
    </source>
</reference>
<accession>A0A238T9L4</accession>
<evidence type="ECO:0000313" key="2">
    <source>
        <dbReference type="EMBL" id="SNB60847.1"/>
    </source>
</evidence>
<organism evidence="2 3">
    <name type="scientific">Kingella negevensis</name>
    <dbReference type="NCBI Taxonomy" id="1522312"/>
    <lineage>
        <taxon>Bacteria</taxon>
        <taxon>Pseudomonadati</taxon>
        <taxon>Pseudomonadota</taxon>
        <taxon>Betaproteobacteria</taxon>
        <taxon>Neisseriales</taxon>
        <taxon>Neisseriaceae</taxon>
        <taxon>Kingella</taxon>
    </lineage>
</organism>
<keyword evidence="3" id="KW-1185">Reference proteome</keyword>